<accession>A0A1I6FZF3</accession>
<keyword evidence="3" id="KW-1185">Reference proteome</keyword>
<sequence length="48" mass="5488">MNQIESYMYLMGTYAALYALAFIIYQRFKSRISEDSSADNALANQQGE</sequence>
<proteinExistence type="predicted"/>
<dbReference type="STRING" id="400055.SAMN04490243_0972"/>
<organism evidence="2 3">
    <name type="scientific">Robiginitalea myxolifaciens</name>
    <dbReference type="NCBI Taxonomy" id="400055"/>
    <lineage>
        <taxon>Bacteria</taxon>
        <taxon>Pseudomonadati</taxon>
        <taxon>Bacteroidota</taxon>
        <taxon>Flavobacteriia</taxon>
        <taxon>Flavobacteriales</taxon>
        <taxon>Flavobacteriaceae</taxon>
        <taxon>Robiginitalea</taxon>
    </lineage>
</organism>
<feature type="transmembrane region" description="Helical" evidence="1">
    <location>
        <begin position="6"/>
        <end position="25"/>
    </location>
</feature>
<keyword evidence="1" id="KW-1133">Transmembrane helix</keyword>
<evidence type="ECO:0000313" key="3">
    <source>
        <dbReference type="Proteomes" id="UP000199534"/>
    </source>
</evidence>
<dbReference type="AlphaFoldDB" id="A0A1I6FZF3"/>
<dbReference type="Proteomes" id="UP000199534">
    <property type="component" value="Unassembled WGS sequence"/>
</dbReference>
<dbReference type="RefSeq" id="WP_177218262.1">
    <property type="nucleotide sequence ID" value="NZ_FOYQ01000001.1"/>
</dbReference>
<evidence type="ECO:0000313" key="2">
    <source>
        <dbReference type="EMBL" id="SFR35319.1"/>
    </source>
</evidence>
<name>A0A1I6FZF3_9FLAO</name>
<protein>
    <submittedName>
        <fullName evidence="2">Uncharacterized protein</fullName>
    </submittedName>
</protein>
<evidence type="ECO:0000256" key="1">
    <source>
        <dbReference type="SAM" id="Phobius"/>
    </source>
</evidence>
<keyword evidence="1" id="KW-0472">Membrane</keyword>
<keyword evidence="1" id="KW-0812">Transmembrane</keyword>
<gene>
    <name evidence="2" type="ORF">SAMN04490243_0972</name>
</gene>
<dbReference type="EMBL" id="FOYQ01000001">
    <property type="protein sequence ID" value="SFR35319.1"/>
    <property type="molecule type" value="Genomic_DNA"/>
</dbReference>
<reference evidence="2 3" key="1">
    <citation type="submission" date="2016-10" db="EMBL/GenBank/DDBJ databases">
        <authorList>
            <person name="de Groot N.N."/>
        </authorList>
    </citation>
    <scope>NUCLEOTIDE SEQUENCE [LARGE SCALE GENOMIC DNA]</scope>
    <source>
        <strain evidence="2 3">DSM 21019</strain>
    </source>
</reference>